<dbReference type="PANTHER" id="PTHR20988:SF2">
    <property type="entry name" value="TRANSMEMBRANE PROTEIN 183A-RELATED"/>
    <property type="match status" value="1"/>
</dbReference>
<evidence type="ECO:0000313" key="2">
    <source>
        <dbReference type="EMBL" id="CAG7836843.1"/>
    </source>
</evidence>
<accession>A0A8J2LRR3</accession>
<feature type="compositionally biased region" description="Polar residues" evidence="1">
    <location>
        <begin position="11"/>
        <end position="24"/>
    </location>
</feature>
<reference evidence="2" key="1">
    <citation type="submission" date="2021-06" db="EMBL/GenBank/DDBJ databases">
        <authorList>
            <person name="Hodson N. C."/>
            <person name="Mongue J. A."/>
            <person name="Jaron S. K."/>
        </authorList>
    </citation>
    <scope>NUCLEOTIDE SEQUENCE</scope>
</reference>
<feature type="region of interest" description="Disordered" evidence="1">
    <location>
        <begin position="1"/>
        <end position="24"/>
    </location>
</feature>
<gene>
    <name evidence="2" type="ORF">AFUS01_LOCUS46037</name>
</gene>
<dbReference type="EMBL" id="CAJVCH010571175">
    <property type="protein sequence ID" value="CAG7836843.1"/>
    <property type="molecule type" value="Genomic_DNA"/>
</dbReference>
<dbReference type="InterPro" id="IPR026509">
    <property type="entry name" value="TMEM183"/>
</dbReference>
<dbReference type="GO" id="GO:0019005">
    <property type="term" value="C:SCF ubiquitin ligase complex"/>
    <property type="evidence" value="ECO:0007669"/>
    <property type="project" value="TreeGrafter"/>
</dbReference>
<dbReference type="PANTHER" id="PTHR20988">
    <property type="entry name" value="TRANSMEMBRANE PROTEIN 183A-RELATED"/>
    <property type="match status" value="1"/>
</dbReference>
<evidence type="ECO:0000313" key="3">
    <source>
        <dbReference type="Proteomes" id="UP000708208"/>
    </source>
</evidence>
<dbReference type="OrthoDB" id="5955317at2759"/>
<dbReference type="GO" id="GO:0031647">
    <property type="term" value="P:regulation of protein stability"/>
    <property type="evidence" value="ECO:0007669"/>
    <property type="project" value="TreeGrafter"/>
</dbReference>
<sequence length="371" mass="42584">MPRCGKRSKNRNQAYSGSSDVSLNDYANCNVGPGKSRIKKAVSNTLVKTVKEICTSPPVVVSEEKDWFEKSLDEFTIDSAPEDEDDDLSKAIKGRRRKKNSCSLTVPEDTRNVYPIDIWFILGAYIKPEDVRCFACICKGSYIVTQASKFWFRLYRRYYSPLETLPIRLQPECMERLFALKTCVVRSLYYFYPPFQERMKSLKEDDPNGLVKRTCNMFWHQKGRGLFHFFFKLQEYNEEDSWYQIRQPDLIEMLGDINANPEKRCKVLQLTTMSFANLPPTILGQTLLSVSSVLSPDLRSHCLRFIFGPAHAIHYSKLGKLAFSHIPEGAIGVSINSVVKMKVLDWWNPAYPHNSTGDKSSITEDLEGRGH</sequence>
<protein>
    <recommendedName>
        <fullName evidence="4">Transmembrane protein 183</fullName>
    </recommendedName>
</protein>
<dbReference type="AlphaFoldDB" id="A0A8J2LRR3"/>
<comment type="caution">
    <text evidence="2">The sequence shown here is derived from an EMBL/GenBank/DDBJ whole genome shotgun (WGS) entry which is preliminary data.</text>
</comment>
<evidence type="ECO:0000256" key="1">
    <source>
        <dbReference type="SAM" id="MobiDB-lite"/>
    </source>
</evidence>
<dbReference type="Proteomes" id="UP000708208">
    <property type="component" value="Unassembled WGS sequence"/>
</dbReference>
<evidence type="ECO:0008006" key="4">
    <source>
        <dbReference type="Google" id="ProtNLM"/>
    </source>
</evidence>
<proteinExistence type="predicted"/>
<name>A0A8J2LRR3_9HEXA</name>
<feature type="compositionally biased region" description="Basic residues" evidence="1">
    <location>
        <begin position="1"/>
        <end position="10"/>
    </location>
</feature>
<keyword evidence="3" id="KW-1185">Reference proteome</keyword>
<organism evidence="2 3">
    <name type="scientific">Allacma fusca</name>
    <dbReference type="NCBI Taxonomy" id="39272"/>
    <lineage>
        <taxon>Eukaryota</taxon>
        <taxon>Metazoa</taxon>
        <taxon>Ecdysozoa</taxon>
        <taxon>Arthropoda</taxon>
        <taxon>Hexapoda</taxon>
        <taxon>Collembola</taxon>
        <taxon>Symphypleona</taxon>
        <taxon>Sminthuridae</taxon>
        <taxon>Allacma</taxon>
    </lineage>
</organism>